<feature type="transmembrane region" description="Helical" evidence="5">
    <location>
        <begin position="233"/>
        <end position="258"/>
    </location>
</feature>
<evidence type="ECO:0000256" key="5">
    <source>
        <dbReference type="SAM" id="Phobius"/>
    </source>
</evidence>
<protein>
    <submittedName>
        <fullName evidence="7">ABC transporter permease</fullName>
    </submittedName>
</protein>
<dbReference type="PANTHER" id="PTHR43229:SF2">
    <property type="entry name" value="NODULATION PROTEIN J"/>
    <property type="match status" value="1"/>
</dbReference>
<dbReference type="Pfam" id="PF12698">
    <property type="entry name" value="ABC2_membrane_3"/>
    <property type="match status" value="1"/>
</dbReference>
<gene>
    <name evidence="7" type="ORF">GCM10010466_04100</name>
</gene>
<evidence type="ECO:0000256" key="3">
    <source>
        <dbReference type="ARBA" id="ARBA00022989"/>
    </source>
</evidence>
<dbReference type="EMBL" id="BAAAUT010000002">
    <property type="protein sequence ID" value="GAA3116223.1"/>
    <property type="molecule type" value="Genomic_DNA"/>
</dbReference>
<dbReference type="InterPro" id="IPR051784">
    <property type="entry name" value="Nod_factor_ABC_transporter"/>
</dbReference>
<comment type="subcellular location">
    <subcellularLocation>
        <location evidence="1">Membrane</location>
        <topology evidence="1">Multi-pass membrane protein</topology>
    </subcellularLocation>
</comment>
<evidence type="ECO:0000313" key="8">
    <source>
        <dbReference type="Proteomes" id="UP001500320"/>
    </source>
</evidence>
<feature type="transmembrane region" description="Helical" evidence="5">
    <location>
        <begin position="135"/>
        <end position="156"/>
    </location>
</feature>
<feature type="transmembrane region" description="Helical" evidence="5">
    <location>
        <begin position="55"/>
        <end position="77"/>
    </location>
</feature>
<dbReference type="PANTHER" id="PTHR43229">
    <property type="entry name" value="NODULATION PROTEIN J"/>
    <property type="match status" value="1"/>
</dbReference>
<dbReference type="InterPro" id="IPR013525">
    <property type="entry name" value="ABC2_TM"/>
</dbReference>
<dbReference type="Proteomes" id="UP001500320">
    <property type="component" value="Unassembled WGS sequence"/>
</dbReference>
<evidence type="ECO:0000256" key="4">
    <source>
        <dbReference type="ARBA" id="ARBA00023136"/>
    </source>
</evidence>
<keyword evidence="4 5" id="KW-0472">Membrane</keyword>
<keyword evidence="8" id="KW-1185">Reference proteome</keyword>
<feature type="domain" description="ABC-2 type transporter transmembrane" evidence="6">
    <location>
        <begin position="65"/>
        <end position="254"/>
    </location>
</feature>
<proteinExistence type="predicted"/>
<accession>A0ABP6MIY9</accession>
<evidence type="ECO:0000256" key="2">
    <source>
        <dbReference type="ARBA" id="ARBA00022692"/>
    </source>
</evidence>
<feature type="transmembrane region" description="Helical" evidence="5">
    <location>
        <begin position="25"/>
        <end position="43"/>
    </location>
</feature>
<feature type="transmembrane region" description="Helical" evidence="5">
    <location>
        <begin position="98"/>
        <end position="123"/>
    </location>
</feature>
<evidence type="ECO:0000313" key="7">
    <source>
        <dbReference type="EMBL" id="GAA3116223.1"/>
    </source>
</evidence>
<sequence length="265" mass="27932">MKTDVLHAVRLARVDVTLVARNTTALFNVLLLPLLLAWMFTMMQGGAEIDGVPGGAFVLTGVPGLMLSFSVFVNLVNSFTARREELVLKRLRGGQPSAAAVMVGSGLGALAFFVLQVVLLGFWVHRTEGLLPANVPMLAVAALLGVAVFALLAAAFSGMTPNAEMAQVSVLPLLMVMTLGAPVAFPADILPGPLAVVSNLLPVTPIVEMMRSGFLGADHFTGSGEALGMVDQWVAALPSIGVLLGWIAVSALLARWLFRWEPRHG</sequence>
<comment type="caution">
    <text evidence="7">The sequence shown here is derived from an EMBL/GenBank/DDBJ whole genome shotgun (WGS) entry which is preliminary data.</text>
</comment>
<evidence type="ECO:0000256" key="1">
    <source>
        <dbReference type="ARBA" id="ARBA00004141"/>
    </source>
</evidence>
<keyword evidence="2 5" id="KW-0812">Transmembrane</keyword>
<reference evidence="8" key="1">
    <citation type="journal article" date="2019" name="Int. J. Syst. Evol. Microbiol.">
        <title>The Global Catalogue of Microorganisms (GCM) 10K type strain sequencing project: providing services to taxonomists for standard genome sequencing and annotation.</title>
        <authorList>
            <consortium name="The Broad Institute Genomics Platform"/>
            <consortium name="The Broad Institute Genome Sequencing Center for Infectious Disease"/>
            <person name="Wu L."/>
            <person name="Ma J."/>
        </authorList>
    </citation>
    <scope>NUCLEOTIDE SEQUENCE [LARGE SCALE GENOMIC DNA]</scope>
    <source>
        <strain evidence="8">JCM 9373</strain>
    </source>
</reference>
<name>A0ABP6MIY9_9ACTN</name>
<dbReference type="RefSeq" id="WP_344855214.1">
    <property type="nucleotide sequence ID" value="NZ_BAAAUT010000002.1"/>
</dbReference>
<feature type="transmembrane region" description="Helical" evidence="5">
    <location>
        <begin position="168"/>
        <end position="185"/>
    </location>
</feature>
<keyword evidence="3 5" id="KW-1133">Transmembrane helix</keyword>
<organism evidence="7 8">
    <name type="scientific">Planomonospora alba</name>
    <dbReference type="NCBI Taxonomy" id="161354"/>
    <lineage>
        <taxon>Bacteria</taxon>
        <taxon>Bacillati</taxon>
        <taxon>Actinomycetota</taxon>
        <taxon>Actinomycetes</taxon>
        <taxon>Streptosporangiales</taxon>
        <taxon>Streptosporangiaceae</taxon>
        <taxon>Planomonospora</taxon>
    </lineage>
</organism>
<evidence type="ECO:0000259" key="6">
    <source>
        <dbReference type="Pfam" id="PF12698"/>
    </source>
</evidence>